<protein>
    <submittedName>
        <fullName evidence="3">Carboxylesterase</fullName>
    </submittedName>
</protein>
<reference evidence="4" key="1">
    <citation type="submission" date="2014-11" db="EMBL/GenBank/DDBJ databases">
        <title>Genome sequencing of Roseivirga sp. D-25.</title>
        <authorList>
            <person name="Selvaratnam C."/>
            <person name="Thevarajoo S."/>
            <person name="Goh K.M."/>
            <person name="Eee R."/>
            <person name="Chan K.-G."/>
            <person name="Chong C.S."/>
        </authorList>
    </citation>
    <scope>NUCLEOTIDE SEQUENCE [LARGE SCALE GENOMIC DNA]</scope>
    <source>
        <strain evidence="4">D-25</strain>
    </source>
</reference>
<name>A0A0L8AMY3_9BACT</name>
<dbReference type="PROSITE" id="PS00188">
    <property type="entry name" value="BIOTIN"/>
    <property type="match status" value="1"/>
</dbReference>
<dbReference type="InterPro" id="IPR011053">
    <property type="entry name" value="Single_hybrid_motif"/>
</dbReference>
<dbReference type="Gene3D" id="2.40.50.100">
    <property type="match status" value="1"/>
</dbReference>
<dbReference type="SUPFAM" id="SSF51230">
    <property type="entry name" value="Single hybrid motif"/>
    <property type="match status" value="1"/>
</dbReference>
<dbReference type="FunFam" id="2.40.50.100:FF:000003">
    <property type="entry name" value="Acetyl-CoA carboxylase biotin carboxyl carrier protein"/>
    <property type="match status" value="1"/>
</dbReference>
<dbReference type="Pfam" id="PF00364">
    <property type="entry name" value="Biotin_lipoyl"/>
    <property type="match status" value="1"/>
</dbReference>
<keyword evidence="4" id="KW-1185">Reference proteome</keyword>
<proteinExistence type="predicted"/>
<dbReference type="PANTHER" id="PTHR45266">
    <property type="entry name" value="OXALOACETATE DECARBOXYLASE ALPHA CHAIN"/>
    <property type="match status" value="1"/>
</dbReference>
<evidence type="ECO:0000313" key="4">
    <source>
        <dbReference type="Proteomes" id="UP000036908"/>
    </source>
</evidence>
<organism evidence="3 4">
    <name type="scientific">Roseivirga seohaensis subsp. aquiponti</name>
    <dbReference type="NCBI Taxonomy" id="1566026"/>
    <lineage>
        <taxon>Bacteria</taxon>
        <taxon>Pseudomonadati</taxon>
        <taxon>Bacteroidota</taxon>
        <taxon>Cytophagia</taxon>
        <taxon>Cytophagales</taxon>
        <taxon>Roseivirgaceae</taxon>
        <taxon>Roseivirga</taxon>
    </lineage>
</organism>
<dbReference type="AlphaFoldDB" id="A0A0L8AMY3"/>
<dbReference type="InterPro" id="IPR050709">
    <property type="entry name" value="Biotin_Carboxyl_Carrier/Decarb"/>
</dbReference>
<dbReference type="OrthoDB" id="9812676at2"/>
<dbReference type="PATRIC" id="fig|1566026.4.peg.3187"/>
<feature type="domain" description="Lipoyl-binding" evidence="2">
    <location>
        <begin position="84"/>
        <end position="165"/>
    </location>
</feature>
<evidence type="ECO:0000259" key="2">
    <source>
        <dbReference type="PROSITE" id="PS50968"/>
    </source>
</evidence>
<comment type="caution">
    <text evidence="3">The sequence shown here is derived from an EMBL/GenBank/DDBJ whole genome shotgun (WGS) entry which is preliminary data.</text>
</comment>
<evidence type="ECO:0000256" key="1">
    <source>
        <dbReference type="ARBA" id="ARBA00023267"/>
    </source>
</evidence>
<dbReference type="PROSITE" id="PS50968">
    <property type="entry name" value="BIOTINYL_LIPOYL"/>
    <property type="match status" value="1"/>
</dbReference>
<dbReference type="RefSeq" id="WP_053222947.1">
    <property type="nucleotide sequence ID" value="NZ_JSVA01000007.1"/>
</dbReference>
<dbReference type="CDD" id="cd06850">
    <property type="entry name" value="biotinyl_domain"/>
    <property type="match status" value="1"/>
</dbReference>
<dbReference type="InterPro" id="IPR001882">
    <property type="entry name" value="Biotin_BS"/>
</dbReference>
<dbReference type="Proteomes" id="UP000036908">
    <property type="component" value="Unassembled WGS sequence"/>
</dbReference>
<evidence type="ECO:0000313" key="3">
    <source>
        <dbReference type="EMBL" id="KOF03581.1"/>
    </source>
</evidence>
<gene>
    <name evidence="3" type="ORF">OB69_06810</name>
</gene>
<keyword evidence="1" id="KW-0092">Biotin</keyword>
<dbReference type="InterPro" id="IPR000089">
    <property type="entry name" value="Biotin_lipoyl"/>
</dbReference>
<dbReference type="EMBL" id="JSVA01000007">
    <property type="protein sequence ID" value="KOF03581.1"/>
    <property type="molecule type" value="Genomic_DNA"/>
</dbReference>
<sequence>MYKVSLKKNIEAEVEFKDSNILLNGSDFDWNISKTSKDKFQITKDGKKLNAEVIGYERESKVVEIKINNQIYNVSVKDKMDQLLQKMGITNLSNSTIKDVKAPMPGLIHDILVETGQEVKKGDQLMILEAMKMENVLKSPGAGTIASIDVSKGDSVEKNQILIKF</sequence>
<dbReference type="PANTHER" id="PTHR45266:SF3">
    <property type="entry name" value="OXALOACETATE DECARBOXYLASE ALPHA CHAIN"/>
    <property type="match status" value="1"/>
</dbReference>
<accession>A0A0L8AMY3</accession>